<dbReference type="Gene3D" id="3.40.190.150">
    <property type="entry name" value="Bordetella uptake gene, domain 1"/>
    <property type="match status" value="1"/>
</dbReference>
<comment type="similarity">
    <text evidence="1">Belongs to the UPF0065 (bug) family.</text>
</comment>
<feature type="chain" id="PRO_5012679115" evidence="2">
    <location>
        <begin position="25"/>
        <end position="325"/>
    </location>
</feature>
<dbReference type="Gene3D" id="3.40.190.10">
    <property type="entry name" value="Periplasmic binding protein-like II"/>
    <property type="match status" value="1"/>
</dbReference>
<dbReference type="CDD" id="cd07012">
    <property type="entry name" value="PBP2_Bug_TTT"/>
    <property type="match status" value="1"/>
</dbReference>
<dbReference type="RefSeq" id="WP_177282588.1">
    <property type="nucleotide sequence ID" value="NZ_FPKU01000003.1"/>
</dbReference>
<keyword evidence="4" id="KW-1185">Reference proteome</keyword>
<dbReference type="SUPFAM" id="SSF53850">
    <property type="entry name" value="Periplasmic binding protein-like II"/>
    <property type="match status" value="1"/>
</dbReference>
<dbReference type="AlphaFoldDB" id="A0A1K2I1E7"/>
<keyword evidence="2" id="KW-0732">Signal</keyword>
<dbReference type="PANTHER" id="PTHR42928">
    <property type="entry name" value="TRICARBOXYLATE-BINDING PROTEIN"/>
    <property type="match status" value="1"/>
</dbReference>
<dbReference type="STRING" id="665118.SAMN02983003_3217"/>
<reference evidence="3 4" key="1">
    <citation type="submission" date="2016-11" db="EMBL/GenBank/DDBJ databases">
        <authorList>
            <person name="Jaros S."/>
            <person name="Januszkiewicz K."/>
            <person name="Wedrychowicz H."/>
        </authorList>
    </citation>
    <scope>NUCLEOTIDE SEQUENCE [LARGE SCALE GENOMIC DNA]</scope>
    <source>
        <strain evidence="3 4">ATCC 23634</strain>
    </source>
</reference>
<accession>A0A1K2I1E7</accession>
<keyword evidence="3" id="KW-0675">Receptor</keyword>
<dbReference type="EMBL" id="FPKU01000003">
    <property type="protein sequence ID" value="SFZ86043.1"/>
    <property type="molecule type" value="Genomic_DNA"/>
</dbReference>
<dbReference type="PANTHER" id="PTHR42928:SF5">
    <property type="entry name" value="BLR1237 PROTEIN"/>
    <property type="match status" value="1"/>
</dbReference>
<dbReference type="Pfam" id="PF03401">
    <property type="entry name" value="TctC"/>
    <property type="match status" value="1"/>
</dbReference>
<dbReference type="PIRSF" id="PIRSF017082">
    <property type="entry name" value="YflP"/>
    <property type="match status" value="1"/>
</dbReference>
<evidence type="ECO:0000313" key="3">
    <source>
        <dbReference type="EMBL" id="SFZ86043.1"/>
    </source>
</evidence>
<name>A0A1K2I1E7_9HYPH</name>
<evidence type="ECO:0000256" key="2">
    <source>
        <dbReference type="SAM" id="SignalP"/>
    </source>
</evidence>
<dbReference type="Proteomes" id="UP000183447">
    <property type="component" value="Unassembled WGS sequence"/>
</dbReference>
<evidence type="ECO:0000313" key="4">
    <source>
        <dbReference type="Proteomes" id="UP000183447"/>
    </source>
</evidence>
<evidence type="ECO:0000256" key="1">
    <source>
        <dbReference type="ARBA" id="ARBA00006987"/>
    </source>
</evidence>
<dbReference type="InterPro" id="IPR005064">
    <property type="entry name" value="BUG"/>
</dbReference>
<proteinExistence type="inferred from homology"/>
<sequence>MKTLTALLIAGVAGLAITAGTAQAQSYPEAGRTVTIMVGFGAGGGTDIAGRLLADALEAKLGGNFIVENYPGGGGLQALQRVVPAAADGYTLAFVPIPATNMLYLDPDRGGTFTLDDLTPIAMHDFGTVAIAVAADSPYQTLGDLIEAAKTDTSITAASNGALAIGHLGLMQLNQKAGVNINWTAITEPGQLMSNLIGGNIAVVSDTFSELYPAAQNGDIRFLATLARETTPEIEGIPTAIDQGIDLELQTSRVLVGPAGLPAEVVSTLETAIGEITADPAYREAASKAAVQINYLNSADVTALWRSLDEAFLPQVETFRAQSTR</sequence>
<organism evidence="3 4">
    <name type="scientific">Devosia enhydra</name>
    <dbReference type="NCBI Taxonomy" id="665118"/>
    <lineage>
        <taxon>Bacteria</taxon>
        <taxon>Pseudomonadati</taxon>
        <taxon>Pseudomonadota</taxon>
        <taxon>Alphaproteobacteria</taxon>
        <taxon>Hyphomicrobiales</taxon>
        <taxon>Devosiaceae</taxon>
        <taxon>Devosia</taxon>
    </lineage>
</organism>
<gene>
    <name evidence="3" type="ORF">SAMN02983003_3217</name>
</gene>
<protein>
    <submittedName>
        <fullName evidence="3">Tripartite-type tricarboxylate transporter, receptor component TctC</fullName>
    </submittedName>
</protein>
<feature type="signal peptide" evidence="2">
    <location>
        <begin position="1"/>
        <end position="24"/>
    </location>
</feature>
<dbReference type="InterPro" id="IPR042100">
    <property type="entry name" value="Bug_dom1"/>
</dbReference>